<protein>
    <submittedName>
        <fullName evidence="9">Na+/solute symporter</fullName>
    </submittedName>
</protein>
<dbReference type="InterPro" id="IPR001734">
    <property type="entry name" value="Na/solute_symporter"/>
</dbReference>
<dbReference type="eggNOG" id="COG0591">
    <property type="taxonomic scope" value="Bacteria"/>
</dbReference>
<dbReference type="CDD" id="cd10322">
    <property type="entry name" value="SLC5sbd"/>
    <property type="match status" value="1"/>
</dbReference>
<feature type="transmembrane region" description="Helical" evidence="8">
    <location>
        <begin position="44"/>
        <end position="70"/>
    </location>
</feature>
<dbReference type="PANTHER" id="PTHR48086">
    <property type="entry name" value="SODIUM/PROLINE SYMPORTER-RELATED"/>
    <property type="match status" value="1"/>
</dbReference>
<dbReference type="InterPro" id="IPR050277">
    <property type="entry name" value="Sodium:Solute_Symporter"/>
</dbReference>
<evidence type="ECO:0000313" key="10">
    <source>
        <dbReference type="Proteomes" id="UP000006844"/>
    </source>
</evidence>
<evidence type="ECO:0000256" key="4">
    <source>
        <dbReference type="ARBA" id="ARBA00022692"/>
    </source>
</evidence>
<dbReference type="EMBL" id="CP002467">
    <property type="protein sequence ID" value="ADV83924.1"/>
    <property type="molecule type" value="Genomic_DNA"/>
</dbReference>
<dbReference type="HOGENOM" id="CLU_018808_15_3_0"/>
<feature type="transmembrane region" description="Helical" evidence="8">
    <location>
        <begin position="123"/>
        <end position="142"/>
    </location>
</feature>
<feature type="transmembrane region" description="Helical" evidence="8">
    <location>
        <begin position="273"/>
        <end position="290"/>
    </location>
</feature>
<feature type="transmembrane region" description="Helical" evidence="8">
    <location>
        <begin position="167"/>
        <end position="186"/>
    </location>
</feature>
<dbReference type="GO" id="GO:0005886">
    <property type="term" value="C:plasma membrane"/>
    <property type="evidence" value="ECO:0007669"/>
    <property type="project" value="TreeGrafter"/>
</dbReference>
<proteinExistence type="inferred from homology"/>
<dbReference type="InterPro" id="IPR038377">
    <property type="entry name" value="Na/Glc_symporter_sf"/>
</dbReference>
<feature type="transmembrane region" description="Helical" evidence="8">
    <location>
        <begin position="311"/>
        <end position="336"/>
    </location>
</feature>
<name>E8V7F0_TERSS</name>
<feature type="transmembrane region" description="Helical" evidence="8">
    <location>
        <begin position="406"/>
        <end position="424"/>
    </location>
</feature>
<keyword evidence="10" id="KW-1185">Reference proteome</keyword>
<dbReference type="KEGG" id="tsa:AciPR4_3168"/>
<reference evidence="9 10" key="1">
    <citation type="journal article" date="2012" name="Stand. Genomic Sci.">
        <title>Complete genome sequence of Terriglobus saanensis type strain SP1PR4(T), an Acidobacteria from tundra soil.</title>
        <authorList>
            <person name="Rawat S.R."/>
            <person name="Mannisto M.K."/>
            <person name="Starovoytov V."/>
            <person name="Goodwin L."/>
            <person name="Nolan M."/>
            <person name="Hauser L."/>
            <person name="Land M."/>
            <person name="Davenport K.W."/>
            <person name="Woyke T."/>
            <person name="Haggblom M.M."/>
        </authorList>
    </citation>
    <scope>NUCLEOTIDE SEQUENCE</scope>
    <source>
        <strain evidence="10">ATCC BAA-1853 / DSM 23119 / SP1PR4</strain>
    </source>
</reference>
<evidence type="ECO:0000256" key="1">
    <source>
        <dbReference type="ARBA" id="ARBA00004141"/>
    </source>
</evidence>
<feature type="transmembrane region" description="Helical" evidence="8">
    <location>
        <begin position="240"/>
        <end position="261"/>
    </location>
</feature>
<sequence length="523" mass="56146">MFLGFGWFEKQIPDKSVCALRATPPFRKVRERMGHRAFATGYEVLASTLLALMNLYGVVVGLIVLSLLAVSLSRLGKVKTKADYLVAGRSLPAFVLVFTLLSSWIGSGSLLGGAENAYRHGFAALWQGGGGWAGLLLIYFIAPRARKFAQFTIPDLLEARYNQTARVLGVIAVLFTYTAITSYQLIGGGDILHLIFPDVVTPIMGRYILAGFVIVFTAIAGMSSVAYMDVAIGMLTTVTMLVALPLLAHSAGGWGAVHAALPATHFQVLGDLSGWQALELFLPTCLLMLGNQSMYQKFFSAKSEKDARQAVVGWIIGTVILETIIVAIAVVGSALFPTGEVHARPREILAYSALHGLPGILGAVMMGAIFAKIISTANNYLFSPSTNLVNDVFIRYVRPGAKNKEILLVSRGMVALLGLWALFQSLGTESVLKKTLYAYTIYSAALTPVILAAFFWKRATAAGAVASIAAGTVITVSWERVSGWFPRVVAERDAILPALLVSLLALVIVSLFTKRHAGLVATE</sequence>
<dbReference type="PANTHER" id="PTHR48086:SF7">
    <property type="entry name" value="SODIUM-SOLUTE SYMPORTER-RELATED"/>
    <property type="match status" value="1"/>
</dbReference>
<evidence type="ECO:0000256" key="8">
    <source>
        <dbReference type="SAM" id="Phobius"/>
    </source>
</evidence>
<feature type="transmembrane region" description="Helical" evidence="8">
    <location>
        <begin position="436"/>
        <end position="456"/>
    </location>
</feature>
<organism evidence="9 10">
    <name type="scientific">Terriglobus saanensis (strain ATCC BAA-1853 / DSM 23119 / SP1PR4)</name>
    <dbReference type="NCBI Taxonomy" id="401053"/>
    <lineage>
        <taxon>Bacteria</taxon>
        <taxon>Pseudomonadati</taxon>
        <taxon>Acidobacteriota</taxon>
        <taxon>Terriglobia</taxon>
        <taxon>Terriglobales</taxon>
        <taxon>Acidobacteriaceae</taxon>
        <taxon>Terriglobus</taxon>
    </lineage>
</organism>
<dbReference type="GO" id="GO:0022857">
    <property type="term" value="F:transmembrane transporter activity"/>
    <property type="evidence" value="ECO:0007669"/>
    <property type="project" value="InterPro"/>
</dbReference>
<accession>E8V7F0</accession>
<feature type="transmembrane region" description="Helical" evidence="8">
    <location>
        <begin position="91"/>
        <end position="111"/>
    </location>
</feature>
<gene>
    <name evidence="9" type="ordered locus">AciPR4_3168</name>
</gene>
<dbReference type="PROSITE" id="PS50283">
    <property type="entry name" value="NA_SOLUT_SYMP_3"/>
    <property type="match status" value="1"/>
</dbReference>
<keyword evidence="5 8" id="KW-1133">Transmembrane helix</keyword>
<evidence type="ECO:0000256" key="7">
    <source>
        <dbReference type="RuleBase" id="RU362091"/>
    </source>
</evidence>
<dbReference type="Gene3D" id="1.20.1730.10">
    <property type="entry name" value="Sodium/glucose cotransporter"/>
    <property type="match status" value="1"/>
</dbReference>
<keyword evidence="6 8" id="KW-0472">Membrane</keyword>
<keyword evidence="4 8" id="KW-0812">Transmembrane</keyword>
<feature type="transmembrane region" description="Helical" evidence="8">
    <location>
        <begin position="494"/>
        <end position="513"/>
    </location>
</feature>
<evidence type="ECO:0000256" key="3">
    <source>
        <dbReference type="ARBA" id="ARBA00022448"/>
    </source>
</evidence>
<dbReference type="STRING" id="401053.AciPR4_3168"/>
<feature type="transmembrane region" description="Helical" evidence="8">
    <location>
        <begin position="348"/>
        <end position="371"/>
    </location>
</feature>
<comment type="subcellular location">
    <subcellularLocation>
        <location evidence="1">Membrane</location>
        <topology evidence="1">Multi-pass membrane protein</topology>
    </subcellularLocation>
</comment>
<dbReference type="Proteomes" id="UP000006844">
    <property type="component" value="Chromosome"/>
</dbReference>
<dbReference type="AlphaFoldDB" id="E8V7F0"/>
<evidence type="ECO:0000256" key="5">
    <source>
        <dbReference type="ARBA" id="ARBA00022989"/>
    </source>
</evidence>
<dbReference type="Pfam" id="PF00474">
    <property type="entry name" value="SSF"/>
    <property type="match status" value="1"/>
</dbReference>
<comment type="similarity">
    <text evidence="2 7">Belongs to the sodium:solute symporter (SSF) (TC 2.A.21) family.</text>
</comment>
<feature type="transmembrane region" description="Helical" evidence="8">
    <location>
        <begin position="461"/>
        <end position="478"/>
    </location>
</feature>
<evidence type="ECO:0000256" key="2">
    <source>
        <dbReference type="ARBA" id="ARBA00006434"/>
    </source>
</evidence>
<evidence type="ECO:0000256" key="6">
    <source>
        <dbReference type="ARBA" id="ARBA00023136"/>
    </source>
</evidence>
<evidence type="ECO:0000313" key="9">
    <source>
        <dbReference type="EMBL" id="ADV83924.1"/>
    </source>
</evidence>
<feature type="transmembrane region" description="Helical" evidence="8">
    <location>
        <begin position="206"/>
        <end position="228"/>
    </location>
</feature>
<keyword evidence="3" id="KW-0813">Transport</keyword>